<evidence type="ECO:0008006" key="4">
    <source>
        <dbReference type="Google" id="ProtNLM"/>
    </source>
</evidence>
<dbReference type="InterPro" id="IPR004244">
    <property type="entry name" value="Transposase_22"/>
</dbReference>
<name>A0A671UPA6_SPAAU</name>
<dbReference type="InterPro" id="IPR042566">
    <property type="entry name" value="L1_C"/>
</dbReference>
<dbReference type="GeneTree" id="ENSGT01030000234827"/>
<protein>
    <recommendedName>
        <fullName evidence="4">L1 transposable element RRM domain-containing protein</fullName>
    </recommendedName>
</protein>
<feature type="coiled-coil region" evidence="1">
    <location>
        <begin position="137"/>
        <end position="164"/>
    </location>
</feature>
<dbReference type="Ensembl" id="ENSSAUT00010016740.1">
    <property type="protein sequence ID" value="ENSSAUP00010015794.1"/>
    <property type="gene ID" value="ENSSAUG00010007297.1"/>
</dbReference>
<organism evidence="2 3">
    <name type="scientific">Sparus aurata</name>
    <name type="common">Gilthead sea bream</name>
    <dbReference type="NCBI Taxonomy" id="8175"/>
    <lineage>
        <taxon>Eukaryota</taxon>
        <taxon>Metazoa</taxon>
        <taxon>Chordata</taxon>
        <taxon>Craniata</taxon>
        <taxon>Vertebrata</taxon>
        <taxon>Euteleostomi</taxon>
        <taxon>Actinopterygii</taxon>
        <taxon>Neopterygii</taxon>
        <taxon>Teleostei</taxon>
        <taxon>Neoteleostei</taxon>
        <taxon>Acanthomorphata</taxon>
        <taxon>Eupercaria</taxon>
        <taxon>Spariformes</taxon>
        <taxon>Sparidae</taxon>
        <taxon>Sparus</taxon>
    </lineage>
</organism>
<dbReference type="PANTHER" id="PTHR11505">
    <property type="entry name" value="L1 TRANSPOSABLE ELEMENT-RELATED"/>
    <property type="match status" value="1"/>
</dbReference>
<evidence type="ECO:0000313" key="3">
    <source>
        <dbReference type="Proteomes" id="UP000472265"/>
    </source>
</evidence>
<accession>A0A671UPA6</accession>
<keyword evidence="1" id="KW-0175">Coiled coil</keyword>
<keyword evidence="3" id="KW-1185">Reference proteome</keyword>
<reference evidence="2" key="2">
    <citation type="submission" date="2025-08" db="UniProtKB">
        <authorList>
            <consortium name="Ensembl"/>
        </authorList>
    </citation>
    <scope>IDENTIFICATION</scope>
</reference>
<dbReference type="Gene3D" id="3.30.250.20">
    <property type="entry name" value="L1 transposable element, C-terminal domain"/>
    <property type="match status" value="1"/>
</dbReference>
<dbReference type="Gene3D" id="3.30.70.1820">
    <property type="entry name" value="L1 transposable element, RRM domain"/>
    <property type="match status" value="1"/>
</dbReference>
<evidence type="ECO:0000256" key="1">
    <source>
        <dbReference type="SAM" id="Coils"/>
    </source>
</evidence>
<dbReference type="AlphaFoldDB" id="A0A671UPA6"/>
<dbReference type="OMA" id="ENTEKCM"/>
<reference evidence="2" key="3">
    <citation type="submission" date="2025-09" db="UniProtKB">
        <authorList>
            <consortium name="Ensembl"/>
        </authorList>
    </citation>
    <scope>IDENTIFICATION</scope>
</reference>
<proteinExistence type="predicted"/>
<evidence type="ECO:0000313" key="2">
    <source>
        <dbReference type="Ensembl" id="ENSSAUP00010015794.1"/>
    </source>
</evidence>
<dbReference type="Proteomes" id="UP000472265">
    <property type="component" value="Chromosome 17"/>
</dbReference>
<reference evidence="2" key="1">
    <citation type="submission" date="2021-04" db="EMBL/GenBank/DDBJ databases">
        <authorList>
            <consortium name="Wellcome Sanger Institute Data Sharing"/>
        </authorList>
    </citation>
    <scope>NUCLEOTIDE SEQUENCE [LARGE SCALE GENOMIC DNA]</scope>
</reference>
<sequence>MFEGAENTEKCMSERLKSCRVTQLKELKKVKEGKKGEKLKADEDRKSLKRLKTMKSCRVRGPEEVQKVKTYENLLTGKVKLAVREAAEEMLAGEIQALKAMIEASNSAVSKLSGDIAQQAEVGRKLQGRLDATSANIRAVKHDVGDLQKELLNLRQKVAEMEDRSRRSNLGLVGLPESAEGENAIQFLQDNLPVWIPSLAGEKIEIQRAHRIFTTQDRTSRPRTLIFRLLRYQDREKILNGARALSSVPTYQTSSDGRTSTSRLLFFPDYSNDTAQRRKAFDSVRKQLANRGLRPFLRYPATLKVKHNGSPHFFESVADAETFMARLDRSPRSTSSENGTPRKAPFVIFL</sequence>
<dbReference type="InParanoid" id="A0A671UPA6"/>